<reference evidence="2" key="1">
    <citation type="submission" date="2017-12" db="EMBL/GenBank/DDBJ databases">
        <title>FDA dAtabase for Regulatory Grade micrObial Sequences (FDA-ARGOS): Supporting development and validation of Infectious Disease Dx tests.</title>
        <authorList>
            <person name="Kerrigan L."/>
            <person name="Tallon L.J."/>
            <person name="Sadzewicz L."/>
            <person name="Sengamalay N."/>
            <person name="Ott S."/>
            <person name="Godinez A."/>
            <person name="Nagaraj S."/>
            <person name="Vavikolanu K."/>
            <person name="Vyas G."/>
            <person name="Nadendla S."/>
            <person name="Aluvathingal J."/>
            <person name="Sichtig H."/>
        </authorList>
    </citation>
    <scope>NUCLEOTIDE SEQUENCE [LARGE SCALE GENOMIC DNA]</scope>
    <source>
        <strain evidence="2">FDAARGOS_200</strain>
    </source>
</reference>
<dbReference type="EMBL" id="NBTX02000004">
    <property type="protein sequence ID" value="PNL61755.1"/>
    <property type="molecule type" value="Genomic_DNA"/>
</dbReference>
<evidence type="ECO:0000256" key="1">
    <source>
        <dbReference type="SAM" id="Coils"/>
    </source>
</evidence>
<dbReference type="AlphaFoldDB" id="A0AAX0WUB5"/>
<protein>
    <submittedName>
        <fullName evidence="2">Uncharacterized protein</fullName>
    </submittedName>
</protein>
<proteinExistence type="predicted"/>
<evidence type="ECO:0000313" key="3">
    <source>
        <dbReference type="Proteomes" id="UP000192511"/>
    </source>
</evidence>
<name>A0AAX0WUB5_9GAMM</name>
<gene>
    <name evidence="2" type="ORF">A6J39_011350</name>
</gene>
<keyword evidence="1" id="KW-0175">Coiled coil</keyword>
<dbReference type="RefSeq" id="WP_019232283.1">
    <property type="nucleotide sequence ID" value="NZ_CAAAHR010000014.1"/>
</dbReference>
<comment type="caution">
    <text evidence="2">The sequence shown here is derived from an EMBL/GenBank/DDBJ whole genome shotgun (WGS) entry which is preliminary data.</text>
</comment>
<dbReference type="Proteomes" id="UP000192511">
    <property type="component" value="Unassembled WGS sequence"/>
</dbReference>
<accession>A0AAX0WUB5</accession>
<sequence length="1158" mass="132732">MFSKLLNAPIIPEFSMKEIELLTNAMLAIFPEDNSNVSYDDFVNSINTIFQSEIAKHAPTTDPFFGRVVYDPPEREAKRKILQGWQDVILASVEGKKNSTISLNDVNGTFYDALKSLFLGVNPEAYRYLCLSTIREGLNNKEWMQIIDLHTSDPKHLPVTVASDVERSSFVIGQVARAKTDEELEQQLEKGSLSFWIRYGRSKKFIEDNTFMNQNLRPLEKLAFESIFRFGELKVRNELEERFKTKMGAWTDISEKMMTALNYTKLQSQTFIQIYSELFSGSEDLNEIADIAAEKIKDLTKETQLPEVDTGLEGFFESVAAQMREVTVEAVTQKIDETIETVSKTMDETFDTVTKAMDEANEAINEGIDTVIEVIAEAPTQIGKKVEEVRNEVVETINKPEPPYEPFFTQDPKYVWNYRVDVIDQEQTFLLASDQTERIANLKAYFEDRIEEISKLEDDSYTAFIAKFAEELRGLSISETIKAGLSEESVDFENLNLHLRFALPFNLLKESLSEGLDAEGQRRVNELSSLIMESTANAFNKWASGEEELVSKQPSLSQIDYVLAQMQKASAYLSTAFQDKLDHTIETLNARQLYFDQTEEELNDLEEDLNNHENYLAQMEEELEAELDNTDEANNKREQIDTDREAIATTRETLPIARKQLEDERKQFNAERAQMLTEIEDYPSTVEYGAGWEFTASLLHTDSGSLQMSYSEQTQDKAEEEQRKLVEEQRKLAEEQLAEEQLAEEQEKQRKQEARQQELAAWQPKKNACLRLIDKEIKRLDEFSLFANDEITQERIIAFNTLRKKVELTKNIGQLCLELKNFENSTIPFIRENETEPRNRAISDILKSNRFSSKAEISEDTKSNKFFQSLKKRAMTDYVAQLGKKLSEEQEPRARKTLLDKIQELLREIAQIGKKKVPQLEVVEEVENPIQPQIVAEVENPVQSQVVEVPQKKKGPNPKDEKAVASYLTQELRAFSAENPEWFNTNRQIIPKKTVGILSAAKDFIGVDSDELRIIKTNQLLGECTERKINAIAKIVKEIQKLKEDKGVFSTHTPHQREAKIALLERFMNNLGWNPKQKPEFLPALIDDNVTVTGVRNKIFGDPTNKKESMMPAFTTLGFQKRSTFFGESALQTFVKKLPGEVKDPKPTEPKETMDLKI</sequence>
<dbReference type="GeneID" id="98065916"/>
<feature type="coiled-coil region" evidence="1">
    <location>
        <begin position="711"/>
        <end position="757"/>
    </location>
</feature>
<organism evidence="2 3">
    <name type="scientific">Legionella anisa</name>
    <dbReference type="NCBI Taxonomy" id="28082"/>
    <lineage>
        <taxon>Bacteria</taxon>
        <taxon>Pseudomonadati</taxon>
        <taxon>Pseudomonadota</taxon>
        <taxon>Gammaproteobacteria</taxon>
        <taxon>Legionellales</taxon>
        <taxon>Legionellaceae</taxon>
        <taxon>Legionella</taxon>
    </lineage>
</organism>
<keyword evidence="3" id="KW-1185">Reference proteome</keyword>
<feature type="coiled-coil region" evidence="1">
    <location>
        <begin position="588"/>
        <end position="678"/>
    </location>
</feature>
<evidence type="ECO:0000313" key="2">
    <source>
        <dbReference type="EMBL" id="PNL61755.1"/>
    </source>
</evidence>